<keyword evidence="13" id="KW-1185">Reference proteome</keyword>
<dbReference type="Gene3D" id="3.10.580.10">
    <property type="entry name" value="CBS-domain"/>
    <property type="match status" value="1"/>
</dbReference>
<evidence type="ECO:0000256" key="4">
    <source>
        <dbReference type="ARBA" id="ARBA00022737"/>
    </source>
</evidence>
<evidence type="ECO:0000259" key="10">
    <source>
        <dbReference type="PROSITE" id="PS51371"/>
    </source>
</evidence>
<dbReference type="GO" id="GO:0010960">
    <property type="term" value="P:magnesium ion homeostasis"/>
    <property type="evidence" value="ECO:0007669"/>
    <property type="project" value="InterPro"/>
</dbReference>
<dbReference type="PANTHER" id="PTHR12064:SF94">
    <property type="entry name" value="UNEXTENDED PROTEIN"/>
    <property type="match status" value="1"/>
</dbReference>
<feature type="domain" description="CBS" evidence="10">
    <location>
        <begin position="736"/>
        <end position="803"/>
    </location>
</feature>
<reference evidence="12" key="1">
    <citation type="journal article" date="2011" name="Genome Biol.">
        <title>The draft genome of the carcinogenic human liver fluke Clonorchis sinensis.</title>
        <authorList>
            <person name="Wang X."/>
            <person name="Chen W."/>
            <person name="Huang Y."/>
            <person name="Sun J."/>
            <person name="Men J."/>
            <person name="Liu H."/>
            <person name="Luo F."/>
            <person name="Guo L."/>
            <person name="Lv X."/>
            <person name="Deng C."/>
            <person name="Zhou C."/>
            <person name="Fan Y."/>
            <person name="Li X."/>
            <person name="Huang L."/>
            <person name="Hu Y."/>
            <person name="Liang C."/>
            <person name="Hu X."/>
            <person name="Xu J."/>
            <person name="Yu X."/>
        </authorList>
    </citation>
    <scope>NUCLEOTIDE SEQUENCE [LARGE SCALE GENOMIC DNA]</scope>
    <source>
        <strain evidence="12">Henan</strain>
    </source>
</reference>
<dbReference type="InterPro" id="IPR044751">
    <property type="entry name" value="Ion_transp-like_CBS"/>
</dbReference>
<dbReference type="SUPFAM" id="SSF54631">
    <property type="entry name" value="CBS-domain pair"/>
    <property type="match status" value="1"/>
</dbReference>
<keyword evidence="7" id="KW-0129">CBS domain</keyword>
<evidence type="ECO:0000256" key="2">
    <source>
        <dbReference type="ARBA" id="ARBA00010484"/>
    </source>
</evidence>
<dbReference type="Proteomes" id="UP000008909">
    <property type="component" value="Unassembled WGS sequence"/>
</dbReference>
<dbReference type="Pfam" id="PF25562">
    <property type="entry name" value="CNBH_CNNM2_C"/>
    <property type="match status" value="1"/>
</dbReference>
<dbReference type="EMBL" id="DF142952">
    <property type="protein sequence ID" value="GAA49346.1"/>
    <property type="molecule type" value="Genomic_DNA"/>
</dbReference>
<feature type="domain" description="CNNM transmembrane" evidence="11">
    <location>
        <begin position="469"/>
        <end position="649"/>
    </location>
</feature>
<comment type="similarity">
    <text evidence="2">Belongs to the ACDP family.</text>
</comment>
<dbReference type="GO" id="GO:0040018">
    <property type="term" value="P:positive regulation of multicellular organism growth"/>
    <property type="evidence" value="ECO:0007669"/>
    <property type="project" value="UniProtKB-ARBA"/>
</dbReference>
<dbReference type="AlphaFoldDB" id="G7Y8R1"/>
<feature type="transmembrane region" description="Helical" evidence="9">
    <location>
        <begin position="589"/>
        <end position="609"/>
    </location>
</feature>
<proteinExistence type="inferred from homology"/>
<keyword evidence="3 8" id="KW-0812">Transmembrane</keyword>
<sequence>MLGLTCRNEVGLFLLPYNHDLFESLIVKKRIKHGSLIANVSSPIINHAATAISIRDETSAIQLPSSPGEQESVDQQIGLLAPGEHAASTCRLFSDQKPEGDACVARRTGPPHGVKGAVWYTEPDFTPPVGAPPVAMHVLTLNHLTPISYSSDLSSTTRISGALPKSRIFDGAIYYSEETVQRRTASAPKKVQQIGLNASRKRLGPDEDVVVAGKGTSGREGAVKVGSEQLLVYSTDRVEWTTAKRDVHGTYYRRSKLEKNMKWDEINKGWGHQTGHSPSLRKSFTFATVMMKLFCPFVTRTKHANDYLYSAQYEIHNVSTMFSRPTIMLLFMMSTKLIGEHFTEAHVSLLSFVPFGSVNLEKGFLLIQPNVPVQLYAFGINMDAVETLALSARNKPDGYECDNDRITTPFKTWSANTSHLLFKITLTRVIASGTLLFLCTQEKEGNKSHRWRHRETIYPEGIKLIYSDFELPLYAMIIIMIIALIFSACFSGLHIGLLKLDKVMLQVVKSAGSPDEQSYAAVIMPVRENGNRLLCTLLLSNVAANVVFSITADKIVGTGALAITMATLLIVVFGELLPQALCTNYGLLIGAKTVPLTQFLLFITAPVSYPVSLILDKIFGEEIGQVYNREKLKALILAQKSYGYVGDDEVNIITGALSMNTKTAVDVMTPIDDVYMLPHNAVLDFQTTNDIITHGFTRVPIYEGSRSNICTVLNVKDLAFVDPNDRIPVATVCKFYNRKFVEVDGGKPLCEILRIFKQGSSHLAVITASQMSDDSSEQKARTIGVVTLEDIIEEILQEEIIDETDIFTDNVKREKRRQSNIHSNLYHTINRKCSSRIPPQLRLAALRHATTIGMIFEISQYSSMKETTHKVGCRRVFSNLLGDHSSYIVPYGTDKYEYLLPGALNTESFVNCLRYEINAKTIAKLWNDCCKECRPQNTKQNKLYVAGEATVCATLVLQGHLFVEFSKEGLQFEAGAFTFFGETIFNRM</sequence>
<dbReference type="InterPro" id="IPR046342">
    <property type="entry name" value="CBS_dom_sf"/>
</dbReference>
<feature type="transmembrane region" description="Helical" evidence="9">
    <location>
        <begin position="473"/>
        <end position="497"/>
    </location>
</feature>
<dbReference type="GO" id="GO:0008340">
    <property type="term" value="P:determination of adult lifespan"/>
    <property type="evidence" value="ECO:0007669"/>
    <property type="project" value="UniProtKB-ARBA"/>
</dbReference>
<evidence type="ECO:0000256" key="6">
    <source>
        <dbReference type="ARBA" id="ARBA00023136"/>
    </source>
</evidence>
<protein>
    <submittedName>
        <fullName evidence="12">Metal transporter CNNM2</fullName>
    </submittedName>
</protein>
<dbReference type="InterPro" id="IPR002550">
    <property type="entry name" value="CNNM"/>
</dbReference>
<reference key="2">
    <citation type="submission" date="2011-10" db="EMBL/GenBank/DDBJ databases">
        <title>The genome and transcriptome sequence of Clonorchis sinensis provide insights into the carcinogenic liver fluke.</title>
        <authorList>
            <person name="Wang X."/>
            <person name="Huang Y."/>
            <person name="Chen W."/>
            <person name="Liu H."/>
            <person name="Guo L."/>
            <person name="Chen Y."/>
            <person name="Luo F."/>
            <person name="Zhou W."/>
            <person name="Sun J."/>
            <person name="Mao Q."/>
            <person name="Liang P."/>
            <person name="Zhou C."/>
            <person name="Tian Y."/>
            <person name="Men J."/>
            <person name="Lv X."/>
            <person name="Huang L."/>
            <person name="Zhou J."/>
            <person name="Hu Y."/>
            <person name="Li R."/>
            <person name="Zhang F."/>
            <person name="Lei H."/>
            <person name="Li X."/>
            <person name="Hu X."/>
            <person name="Liang C."/>
            <person name="Xu J."/>
            <person name="Wu Z."/>
            <person name="Yu X."/>
        </authorList>
    </citation>
    <scope>NUCLEOTIDE SEQUENCE</scope>
    <source>
        <strain>Henan</strain>
    </source>
</reference>
<dbReference type="InterPro" id="IPR000644">
    <property type="entry name" value="CBS_dom"/>
</dbReference>
<feature type="transmembrane region" description="Helical" evidence="9">
    <location>
        <begin position="533"/>
        <end position="552"/>
    </location>
</feature>
<dbReference type="Pfam" id="PF01595">
    <property type="entry name" value="CNNM"/>
    <property type="match status" value="1"/>
</dbReference>
<evidence type="ECO:0000256" key="9">
    <source>
        <dbReference type="SAM" id="Phobius"/>
    </source>
</evidence>
<keyword evidence="5 8" id="KW-1133">Transmembrane helix</keyword>
<accession>G7Y8R1</accession>
<evidence type="ECO:0000259" key="11">
    <source>
        <dbReference type="PROSITE" id="PS51846"/>
    </source>
</evidence>
<evidence type="ECO:0000256" key="3">
    <source>
        <dbReference type="ARBA" id="ARBA00022692"/>
    </source>
</evidence>
<evidence type="ECO:0000256" key="8">
    <source>
        <dbReference type="PROSITE-ProRule" id="PRU01193"/>
    </source>
</evidence>
<evidence type="ECO:0000256" key="5">
    <source>
        <dbReference type="ARBA" id="ARBA00022989"/>
    </source>
</evidence>
<dbReference type="CDD" id="cd04590">
    <property type="entry name" value="CBS_pair_CorC_HlyC_assoc"/>
    <property type="match status" value="1"/>
</dbReference>
<comment type="subcellular location">
    <subcellularLocation>
        <location evidence="1">Membrane</location>
        <topology evidence="1">Multi-pass membrane protein</topology>
    </subcellularLocation>
</comment>
<dbReference type="GO" id="GO:0005886">
    <property type="term" value="C:plasma membrane"/>
    <property type="evidence" value="ECO:0007669"/>
    <property type="project" value="TreeGrafter"/>
</dbReference>
<keyword evidence="4" id="KW-0677">Repeat</keyword>
<dbReference type="InterPro" id="IPR045095">
    <property type="entry name" value="ACDP"/>
</dbReference>
<keyword evidence="6 8" id="KW-0472">Membrane</keyword>
<dbReference type="PANTHER" id="PTHR12064">
    <property type="entry name" value="METAL TRANSPORTER CNNM"/>
    <property type="match status" value="1"/>
</dbReference>
<name>G7Y8R1_CLOSI</name>
<evidence type="ECO:0000256" key="7">
    <source>
        <dbReference type="PROSITE-ProRule" id="PRU00703"/>
    </source>
</evidence>
<gene>
    <name evidence="12" type="ORF">CLF_102908</name>
</gene>
<dbReference type="GO" id="GO:0022857">
    <property type="term" value="F:transmembrane transporter activity"/>
    <property type="evidence" value="ECO:0007669"/>
    <property type="project" value="TreeGrafter"/>
</dbReference>
<dbReference type="GO" id="GO:0032026">
    <property type="term" value="P:response to magnesium ion"/>
    <property type="evidence" value="ECO:0007669"/>
    <property type="project" value="UniProtKB-ARBA"/>
</dbReference>
<dbReference type="GO" id="GO:1905941">
    <property type="term" value="P:positive regulation of gonad development"/>
    <property type="evidence" value="ECO:0007669"/>
    <property type="project" value="UniProtKB-ARBA"/>
</dbReference>
<dbReference type="PROSITE" id="PS51846">
    <property type="entry name" value="CNNM"/>
    <property type="match status" value="1"/>
</dbReference>
<organism evidence="12 13">
    <name type="scientific">Clonorchis sinensis</name>
    <name type="common">Chinese liver fluke</name>
    <dbReference type="NCBI Taxonomy" id="79923"/>
    <lineage>
        <taxon>Eukaryota</taxon>
        <taxon>Metazoa</taxon>
        <taxon>Spiralia</taxon>
        <taxon>Lophotrochozoa</taxon>
        <taxon>Platyhelminthes</taxon>
        <taxon>Trematoda</taxon>
        <taxon>Digenea</taxon>
        <taxon>Opisthorchiida</taxon>
        <taxon>Opisthorchiata</taxon>
        <taxon>Opisthorchiidae</taxon>
        <taxon>Clonorchis</taxon>
    </lineage>
</organism>
<evidence type="ECO:0000256" key="1">
    <source>
        <dbReference type="ARBA" id="ARBA00004141"/>
    </source>
</evidence>
<dbReference type="FunFam" id="3.10.580.10:FF:000006">
    <property type="entry name" value="DUF21 and CBS domain protein"/>
    <property type="match status" value="1"/>
</dbReference>
<dbReference type="PROSITE" id="PS51371">
    <property type="entry name" value="CBS"/>
    <property type="match status" value="1"/>
</dbReference>
<evidence type="ECO:0000313" key="13">
    <source>
        <dbReference type="Proteomes" id="UP000008909"/>
    </source>
</evidence>
<feature type="transmembrane region" description="Helical" evidence="9">
    <location>
        <begin position="558"/>
        <end position="577"/>
    </location>
</feature>
<evidence type="ECO:0000313" key="12">
    <source>
        <dbReference type="EMBL" id="GAA49346.1"/>
    </source>
</evidence>